<dbReference type="AlphaFoldDB" id="A0A7D9DJ84"/>
<feature type="region of interest" description="Disordered" evidence="1">
    <location>
        <begin position="1041"/>
        <end position="1068"/>
    </location>
</feature>
<feature type="compositionally biased region" description="Polar residues" evidence="1">
    <location>
        <begin position="665"/>
        <end position="674"/>
    </location>
</feature>
<sequence>MLLPILAHDSNEKSLAEVNRKRLLLNLLHALRILRDHKKVTSARIKFPKFDYAHLDTEHHIISASNIFSPIAKTIDDVQSARRKNQISKRSKGIHKESTAKGSHNKRSRNGKELFLQLLQTLKSIKKRKNKKRSQTTYFLRNHEKHGTRVKQMIKENFPRPLAQPHNRKTIQDFDQRSSVLKPVKKIARIGISQTNKARYSFAQARLSFLQSLDTAQDEKLTKLGNLEKKFSYILPKGEKRNRQNEGKEVKYALQDFTKHQSATALSHIHQPYKKLLYKPLQNATPIKHSLLGEPLKKNLNLPNHILKKQKNIAPLSIPAAPQNGIENLIKAIPTPNLDLKSKYKNKKKPKGILPSMVDELLWISNARNKLEKLKRLRKLQAKLLNNFSENETKKQKYENSQHDNDGKSTSPWRIKNEQKRPITWKAGIAMFNNVAHQKSTSVNKTSQKVVYGKPSKRYNQHQSIQIDGNNTFSFAGNSSSDKISHTNEQHARKPVEYINTFDDFDDATQDKKEPIHSIIGHPIHSGLSSQSRLDESPVSYSNHANDTVQEARDKMANIHLVGKLLTVNKNQSRYQFPPGNRKKLITFSHGITGNSSLNQSTIENEFNDTHNNTGHIATLQKLYTKHLADSGQQAGKQISQSHDINIIGTTSSKNLTNDQSYLPLDSSATPLQTKSEDSKTPLSSVVSEHNKIISELVSSKTLAKHLLNDKSEESHKTLSKVLQKAQNMFLKKVKEILSGNKTNRKDKTDTNILDNKSRDNSSEKPEGGVINTSAYVMDESPPNTKVATNVGQDASGIVPKTPTNDDLANSLNRNMAPPVSAIQNDGINAPMHLLQTPADPNPPLIAQSAGQPGQGHVPGRPLTYTQLQDAHEEERVALQQENAFRSMQTAGNAPLNSGGNAPLNSAATPYQSYVESNQLPQANRYPMHNPGFPAPNVDDLSEYRGGMERYQLSHHIGYNGGEEIEDDYLPRRHHFPLYRHRVADEDDQDDGDFNYGDDDDDDDDFDEDGEKKSNIGKPHHSGKHKHLKYHFKNVLNSTSLRIDHTEHEKLHVKPNVNATTNTRKKDR</sequence>
<feature type="compositionally biased region" description="Basic and acidic residues" evidence="1">
    <location>
        <begin position="744"/>
        <end position="767"/>
    </location>
</feature>
<feature type="compositionally biased region" description="Basic and acidic residues" evidence="1">
    <location>
        <begin position="392"/>
        <end position="407"/>
    </location>
</feature>
<gene>
    <name evidence="2" type="ORF">PACLA_8A054363</name>
</gene>
<proteinExistence type="predicted"/>
<evidence type="ECO:0000256" key="1">
    <source>
        <dbReference type="SAM" id="MobiDB-lite"/>
    </source>
</evidence>
<dbReference type="Proteomes" id="UP001152795">
    <property type="component" value="Unassembled WGS sequence"/>
</dbReference>
<dbReference type="OrthoDB" id="10562539at2759"/>
<evidence type="ECO:0000313" key="2">
    <source>
        <dbReference type="EMBL" id="CAB3987073.1"/>
    </source>
</evidence>
<dbReference type="EMBL" id="CACRXK020001116">
    <property type="protein sequence ID" value="CAB3987073.1"/>
    <property type="molecule type" value="Genomic_DNA"/>
</dbReference>
<feature type="compositionally biased region" description="Basic residues" evidence="1">
    <location>
        <begin position="1018"/>
        <end position="1028"/>
    </location>
</feature>
<accession>A0A7D9DJ84</accession>
<keyword evidence="3" id="KW-1185">Reference proteome</keyword>
<feature type="compositionally biased region" description="Acidic residues" evidence="1">
    <location>
        <begin position="985"/>
        <end position="1009"/>
    </location>
</feature>
<feature type="compositionally biased region" description="Basic residues" evidence="1">
    <location>
        <begin position="81"/>
        <end position="93"/>
    </location>
</feature>
<reference evidence="2" key="1">
    <citation type="submission" date="2020-04" db="EMBL/GenBank/DDBJ databases">
        <authorList>
            <person name="Alioto T."/>
            <person name="Alioto T."/>
            <person name="Gomez Garrido J."/>
        </authorList>
    </citation>
    <scope>NUCLEOTIDE SEQUENCE</scope>
    <source>
        <strain evidence="2">A484AB</strain>
    </source>
</reference>
<protein>
    <submittedName>
        <fullName evidence="2">Uncharacterized protein</fullName>
    </submittedName>
</protein>
<evidence type="ECO:0000313" key="3">
    <source>
        <dbReference type="Proteomes" id="UP001152795"/>
    </source>
</evidence>
<comment type="caution">
    <text evidence="2">The sequence shown here is derived from an EMBL/GenBank/DDBJ whole genome shotgun (WGS) entry which is preliminary data.</text>
</comment>
<organism evidence="2 3">
    <name type="scientific">Paramuricea clavata</name>
    <name type="common">Red gorgonian</name>
    <name type="synonym">Violescent sea-whip</name>
    <dbReference type="NCBI Taxonomy" id="317549"/>
    <lineage>
        <taxon>Eukaryota</taxon>
        <taxon>Metazoa</taxon>
        <taxon>Cnidaria</taxon>
        <taxon>Anthozoa</taxon>
        <taxon>Octocorallia</taxon>
        <taxon>Malacalcyonacea</taxon>
        <taxon>Plexauridae</taxon>
        <taxon>Paramuricea</taxon>
    </lineage>
</organism>
<feature type="region of interest" description="Disordered" evidence="1">
    <location>
        <begin position="741"/>
        <end position="769"/>
    </location>
</feature>
<feature type="region of interest" description="Disordered" evidence="1">
    <location>
        <begin position="392"/>
        <end position="417"/>
    </location>
</feature>
<name>A0A7D9DJ84_PARCT</name>
<feature type="region of interest" description="Disordered" evidence="1">
    <location>
        <begin position="80"/>
        <end position="110"/>
    </location>
</feature>
<feature type="compositionally biased region" description="Basic and acidic residues" evidence="1">
    <location>
        <begin position="1042"/>
        <end position="1052"/>
    </location>
</feature>
<feature type="region of interest" description="Disordered" evidence="1">
    <location>
        <begin position="665"/>
        <end position="684"/>
    </location>
</feature>
<feature type="region of interest" description="Disordered" evidence="1">
    <location>
        <begin position="522"/>
        <end position="541"/>
    </location>
</feature>
<feature type="region of interest" description="Disordered" evidence="1">
    <location>
        <begin position="981"/>
        <end position="1028"/>
    </location>
</feature>